<comment type="caution">
    <text evidence="2">The sequence shown here is derived from an EMBL/GenBank/DDBJ whole genome shotgun (WGS) entry which is preliminary data.</text>
</comment>
<feature type="region of interest" description="Disordered" evidence="1">
    <location>
        <begin position="173"/>
        <end position="203"/>
    </location>
</feature>
<dbReference type="Proteomes" id="UP000691718">
    <property type="component" value="Unassembled WGS sequence"/>
</dbReference>
<name>A0A8S3WM50_PARAO</name>
<dbReference type="OrthoDB" id="6140287at2759"/>
<gene>
    <name evidence="2" type="ORF">PAPOLLO_LOCUS7980</name>
</gene>
<accession>A0A8S3WM50</accession>
<evidence type="ECO:0000313" key="3">
    <source>
        <dbReference type="Proteomes" id="UP000691718"/>
    </source>
</evidence>
<reference evidence="2" key="1">
    <citation type="submission" date="2021-04" db="EMBL/GenBank/DDBJ databases">
        <authorList>
            <person name="Tunstrom K."/>
        </authorList>
    </citation>
    <scope>NUCLEOTIDE SEQUENCE</scope>
</reference>
<sequence>MLEVQLDEDILVLLSDGPKTETPMGPAIHKDTANRWQDILEKGVKESLLKNYLIFSEYDLLMAPPLNSGVKAADRDFYKTRLLFKQKQLGVTIAALGAVANIISEETHCRILCDTHFMKSRTRRGFIILSINTYPLYFQYNQQHRPFKLPKPTSQGTQQIAAANLQHKARAAVNAAPAGRTSAGSQHFTPPADNQADDVSPDVDEVPFSGQYQYFASK</sequence>
<evidence type="ECO:0000256" key="1">
    <source>
        <dbReference type="SAM" id="MobiDB-lite"/>
    </source>
</evidence>
<dbReference type="EMBL" id="CAJQZP010000552">
    <property type="protein sequence ID" value="CAG4968558.1"/>
    <property type="molecule type" value="Genomic_DNA"/>
</dbReference>
<proteinExistence type="predicted"/>
<evidence type="ECO:0000313" key="2">
    <source>
        <dbReference type="EMBL" id="CAG4968558.1"/>
    </source>
</evidence>
<organism evidence="2 3">
    <name type="scientific">Parnassius apollo</name>
    <name type="common">Apollo butterfly</name>
    <name type="synonym">Papilio apollo</name>
    <dbReference type="NCBI Taxonomy" id="110799"/>
    <lineage>
        <taxon>Eukaryota</taxon>
        <taxon>Metazoa</taxon>
        <taxon>Ecdysozoa</taxon>
        <taxon>Arthropoda</taxon>
        <taxon>Hexapoda</taxon>
        <taxon>Insecta</taxon>
        <taxon>Pterygota</taxon>
        <taxon>Neoptera</taxon>
        <taxon>Endopterygota</taxon>
        <taxon>Lepidoptera</taxon>
        <taxon>Glossata</taxon>
        <taxon>Ditrysia</taxon>
        <taxon>Papilionoidea</taxon>
        <taxon>Papilionidae</taxon>
        <taxon>Parnassiinae</taxon>
        <taxon>Parnassini</taxon>
        <taxon>Parnassius</taxon>
        <taxon>Parnassius</taxon>
    </lineage>
</organism>
<keyword evidence="3" id="KW-1185">Reference proteome</keyword>
<dbReference type="AlphaFoldDB" id="A0A8S3WM50"/>
<protein>
    <submittedName>
        <fullName evidence="2">(apollo) hypothetical protein</fullName>
    </submittedName>
</protein>